<keyword evidence="5 7" id="KW-0472">Membrane</keyword>
<evidence type="ECO:0000256" key="1">
    <source>
        <dbReference type="ARBA" id="ARBA00004651"/>
    </source>
</evidence>
<dbReference type="GO" id="GO:0022857">
    <property type="term" value="F:transmembrane transporter activity"/>
    <property type="evidence" value="ECO:0007669"/>
    <property type="project" value="TreeGrafter"/>
</dbReference>
<keyword evidence="4 7" id="KW-1133">Transmembrane helix</keyword>
<dbReference type="Proteomes" id="UP000322814">
    <property type="component" value="Unassembled WGS sequence"/>
</dbReference>
<feature type="transmembrane region" description="Helical" evidence="7">
    <location>
        <begin position="378"/>
        <end position="402"/>
    </location>
</feature>
<comment type="caution">
    <text evidence="9">The sequence shown here is derived from an EMBL/GenBank/DDBJ whole genome shotgun (WGS) entry which is preliminary data.</text>
</comment>
<evidence type="ECO:0000256" key="6">
    <source>
        <dbReference type="ARBA" id="ARBA00038076"/>
    </source>
</evidence>
<keyword evidence="3 7" id="KW-0812">Transmembrane</keyword>
<dbReference type="AlphaFoldDB" id="A0A5C8EEE2"/>
<keyword evidence="2" id="KW-1003">Cell membrane</keyword>
<dbReference type="PANTHER" id="PTHR30572">
    <property type="entry name" value="MEMBRANE COMPONENT OF TRANSPORTER-RELATED"/>
    <property type="match status" value="1"/>
</dbReference>
<name>A0A5C8EEE2_9SPIR</name>
<dbReference type="Pfam" id="PF02687">
    <property type="entry name" value="FtsX"/>
    <property type="match status" value="2"/>
</dbReference>
<feature type="transmembrane region" description="Helical" evidence="7">
    <location>
        <begin position="671"/>
        <end position="699"/>
    </location>
</feature>
<proteinExistence type="inferred from homology"/>
<protein>
    <submittedName>
        <fullName evidence="9">ABC transporter permease</fullName>
    </submittedName>
</protein>
<reference evidence="9 10" key="1">
    <citation type="journal article" date="1992" name="Lakartidningen">
        <title>[Penicillin V and not amoxicillin is the first choice preparation in acute otitis].</title>
        <authorList>
            <person name="Kamme C."/>
            <person name="Lundgren K."/>
            <person name="Prellner K."/>
        </authorList>
    </citation>
    <scope>NUCLEOTIDE SEQUENCE [LARGE SCALE GENOMIC DNA]</scope>
    <source>
        <strain evidence="9 10">PC4580III</strain>
    </source>
</reference>
<feature type="transmembrane region" description="Helical" evidence="7">
    <location>
        <begin position="768"/>
        <end position="790"/>
    </location>
</feature>
<dbReference type="InterPro" id="IPR050250">
    <property type="entry name" value="Macrolide_Exporter_MacB"/>
</dbReference>
<comment type="subcellular location">
    <subcellularLocation>
        <location evidence="1">Cell membrane</location>
        <topology evidence="1">Multi-pass membrane protein</topology>
    </subcellularLocation>
</comment>
<feature type="transmembrane region" description="Helical" evidence="7">
    <location>
        <begin position="336"/>
        <end position="358"/>
    </location>
</feature>
<evidence type="ECO:0000313" key="9">
    <source>
        <dbReference type="EMBL" id="TXJ36053.1"/>
    </source>
</evidence>
<evidence type="ECO:0000259" key="8">
    <source>
        <dbReference type="Pfam" id="PF02687"/>
    </source>
</evidence>
<evidence type="ECO:0000313" key="10">
    <source>
        <dbReference type="Proteomes" id="UP000322814"/>
    </source>
</evidence>
<feature type="transmembrane region" description="Helical" evidence="7">
    <location>
        <begin position="726"/>
        <end position="748"/>
    </location>
</feature>
<evidence type="ECO:0000256" key="5">
    <source>
        <dbReference type="ARBA" id="ARBA00023136"/>
    </source>
</evidence>
<evidence type="ECO:0000256" key="4">
    <source>
        <dbReference type="ARBA" id="ARBA00022989"/>
    </source>
</evidence>
<dbReference type="EMBL" id="SAYB01000006">
    <property type="protein sequence ID" value="TXJ36053.1"/>
    <property type="molecule type" value="Genomic_DNA"/>
</dbReference>
<evidence type="ECO:0000256" key="2">
    <source>
        <dbReference type="ARBA" id="ARBA00022475"/>
    </source>
</evidence>
<feature type="domain" description="ABC3 transporter permease C-terminal" evidence="8">
    <location>
        <begin position="677"/>
        <end position="786"/>
    </location>
</feature>
<accession>A0A5C8EEE2</accession>
<feature type="transmembrane region" description="Helical" evidence="7">
    <location>
        <begin position="450"/>
        <end position="470"/>
    </location>
</feature>
<feature type="transmembrane region" description="Helical" evidence="7">
    <location>
        <begin position="283"/>
        <end position="302"/>
    </location>
</feature>
<evidence type="ECO:0000256" key="3">
    <source>
        <dbReference type="ARBA" id="ARBA00022692"/>
    </source>
</evidence>
<dbReference type="InterPro" id="IPR003838">
    <property type="entry name" value="ABC3_permease_C"/>
</dbReference>
<feature type="domain" description="ABC3 transporter permease C-terminal" evidence="8">
    <location>
        <begin position="289"/>
        <end position="406"/>
    </location>
</feature>
<dbReference type="PANTHER" id="PTHR30572:SF4">
    <property type="entry name" value="ABC TRANSPORTER PERMEASE YTRF"/>
    <property type="match status" value="1"/>
</dbReference>
<organism evidence="9 10">
    <name type="scientific">Brachyspira aalborgi</name>
    <dbReference type="NCBI Taxonomy" id="29522"/>
    <lineage>
        <taxon>Bacteria</taxon>
        <taxon>Pseudomonadati</taxon>
        <taxon>Spirochaetota</taxon>
        <taxon>Spirochaetia</taxon>
        <taxon>Brachyspirales</taxon>
        <taxon>Brachyspiraceae</taxon>
        <taxon>Brachyspira</taxon>
    </lineage>
</organism>
<evidence type="ECO:0000256" key="7">
    <source>
        <dbReference type="SAM" id="Phobius"/>
    </source>
</evidence>
<dbReference type="GO" id="GO:0005886">
    <property type="term" value="C:plasma membrane"/>
    <property type="evidence" value="ECO:0007669"/>
    <property type="project" value="UniProtKB-SubCell"/>
</dbReference>
<gene>
    <name evidence="9" type="ORF">EPJ78_08675</name>
</gene>
<comment type="similarity">
    <text evidence="6">Belongs to the ABC-4 integral membrane protein family.</text>
</comment>
<feature type="transmembrane region" description="Helical" evidence="7">
    <location>
        <begin position="17"/>
        <end position="37"/>
    </location>
</feature>
<dbReference type="RefSeq" id="WP_147771223.1">
    <property type="nucleotide sequence ID" value="NZ_SAYB01000006.1"/>
</dbReference>
<sequence length="804" mass="92821">MFDIKTKLLLRKINKQLAIFISAVFITALAVLFFVAVKTLYRDFKLSAENYFENNLLDDLVLFGIFTEDDIKTIKDINGIERAEGRHRFQGKIEKIKTENKKEENKESIDAIIYGTDDKYTRINKPYVYKGKYILDTNEIAINKNFADAHSLKIGDKIELNFSINNESKTESFIIASLVSYPNYVFLFKDGASTVSEPEDFAVVEINEEHFKFTPPVNPYFTVKPIMLPYNSIYIKYKDNVNKVNIENLIRIKLKQKIFYFTDREQSVNYVNYEQTLLQIDSFSYICPSILLLMAILLLYIIQRRNVAVERKQIGIMKAIGLTDASIMYMYIKYSFLVSFFGILLAFISTKIILPSIFEVLSKIFDMPNFTYNTYFDLWIIAGAIILFVCILSNLLAAISILKLNPAQSMRGAPPKGGGKSFIENLKIWNRFSFNTRYAIKNASRSKTRYFASLWGMFAAISMTIFAQGFNNSFDYFLSTLYQKFALYDIRATINSTNWEEDSEIITNNIINSYDKAAIYQSKIYPAFKIDSENLYIPTLIYDKDFYSLDIPKNENPEDTIMIPKYLADKLKIKENDYIGIELYTLGNTVSRIVKCGKFVEQQGMFFIYMDKKFAEKEFGISNDYNTIFFTKKENISDEEIKEILDESEDISYYSFVNDEYTAYKNQIATIYLLVQILIFIAFLLGATSLYGVGVITLATRRYEFTLLKVMGYTTKEIMIASLKETITQIILAIPTGIAAGYGILYLVKKPFSSKLFSFVPHIYDESYMHAIILLIVAIFLVSIMSAHYVDKLDMVEGLKDREE</sequence>